<keyword evidence="3" id="KW-0847">Vitamin C</keyword>
<keyword evidence="9" id="KW-1185">Reference proteome</keyword>
<comment type="caution">
    <text evidence="8">The sequence shown here is derived from an EMBL/GenBank/DDBJ whole genome shotgun (WGS) entry which is preliminary data.</text>
</comment>
<keyword evidence="2" id="KW-0479">Metal-binding</keyword>
<proteinExistence type="predicted"/>
<sequence>MSTSHFDLSSVVVEGLREKGWVCVPDFLEHFEGVQLAEDGMAAWEDGDFRKAGVGRGAAKVIREDIRRDHVRWLEPGSMSAAESRYMERLEELRRAINQQLFLGLFDFEGHFAVYQPGAFYKPHLDRHRETMDRVVTVILYLNDGWMPEHGGQLKLWTTPGDKLGEAEILDPQLGTLVAFLAGDHWHEVLPAHETRMSITGWFRVRGS</sequence>
<evidence type="ECO:0000256" key="1">
    <source>
        <dbReference type="ARBA" id="ARBA00001961"/>
    </source>
</evidence>
<evidence type="ECO:0000313" key="8">
    <source>
        <dbReference type="EMBL" id="MFC7339591.1"/>
    </source>
</evidence>
<dbReference type="Gene3D" id="2.60.120.620">
    <property type="entry name" value="q2cbj1_9rhob like domain"/>
    <property type="match status" value="1"/>
</dbReference>
<evidence type="ECO:0000256" key="3">
    <source>
        <dbReference type="ARBA" id="ARBA00022896"/>
    </source>
</evidence>
<evidence type="ECO:0000256" key="4">
    <source>
        <dbReference type="ARBA" id="ARBA00022964"/>
    </source>
</evidence>
<evidence type="ECO:0000313" key="9">
    <source>
        <dbReference type="Proteomes" id="UP001596472"/>
    </source>
</evidence>
<keyword evidence="6" id="KW-0408">Iron</keyword>
<dbReference type="InterPro" id="IPR005123">
    <property type="entry name" value="Oxoglu/Fe-dep_dioxygenase_dom"/>
</dbReference>
<dbReference type="Proteomes" id="UP001596472">
    <property type="component" value="Unassembled WGS sequence"/>
</dbReference>
<evidence type="ECO:0000259" key="7">
    <source>
        <dbReference type="PROSITE" id="PS51471"/>
    </source>
</evidence>
<protein>
    <submittedName>
        <fullName evidence="8">2OG-Fe(II) oxygenase</fullName>
    </submittedName>
</protein>
<evidence type="ECO:0000256" key="2">
    <source>
        <dbReference type="ARBA" id="ARBA00022723"/>
    </source>
</evidence>
<keyword evidence="4" id="KW-0223">Dioxygenase</keyword>
<organism evidence="8 9">
    <name type="scientific">Haloferula chungangensis</name>
    <dbReference type="NCBI Taxonomy" id="1048331"/>
    <lineage>
        <taxon>Bacteria</taxon>
        <taxon>Pseudomonadati</taxon>
        <taxon>Verrucomicrobiota</taxon>
        <taxon>Verrucomicrobiia</taxon>
        <taxon>Verrucomicrobiales</taxon>
        <taxon>Verrucomicrobiaceae</taxon>
        <taxon>Haloferula</taxon>
    </lineage>
</organism>
<feature type="domain" description="Fe2OG dioxygenase" evidence="7">
    <location>
        <begin position="101"/>
        <end position="205"/>
    </location>
</feature>
<comment type="cofactor">
    <cofactor evidence="1">
        <name>L-ascorbate</name>
        <dbReference type="ChEBI" id="CHEBI:38290"/>
    </cofactor>
</comment>
<evidence type="ECO:0000256" key="6">
    <source>
        <dbReference type="ARBA" id="ARBA00023004"/>
    </source>
</evidence>
<dbReference type="PROSITE" id="PS51471">
    <property type="entry name" value="FE2OG_OXY"/>
    <property type="match status" value="1"/>
</dbReference>
<keyword evidence="5" id="KW-0560">Oxidoreductase</keyword>
<accession>A0ABW2LFN6</accession>
<dbReference type="PANTHER" id="PTHR12907:SF26">
    <property type="entry name" value="HIF PROLYL HYDROXYLASE, ISOFORM C"/>
    <property type="match status" value="1"/>
</dbReference>
<dbReference type="Pfam" id="PF13640">
    <property type="entry name" value="2OG-FeII_Oxy_3"/>
    <property type="match status" value="1"/>
</dbReference>
<gene>
    <name evidence="8" type="ORF">ACFQY0_20545</name>
</gene>
<dbReference type="InterPro" id="IPR051559">
    <property type="entry name" value="HIF_prolyl_hydroxylases"/>
</dbReference>
<dbReference type="RefSeq" id="WP_379716707.1">
    <property type="nucleotide sequence ID" value="NZ_JBHTBS010000021.1"/>
</dbReference>
<dbReference type="SMART" id="SM00702">
    <property type="entry name" value="P4Hc"/>
    <property type="match status" value="1"/>
</dbReference>
<name>A0ABW2LFN6_9BACT</name>
<evidence type="ECO:0000256" key="5">
    <source>
        <dbReference type="ARBA" id="ARBA00023002"/>
    </source>
</evidence>
<reference evidence="9" key="1">
    <citation type="journal article" date="2019" name="Int. J. Syst. Evol. Microbiol.">
        <title>The Global Catalogue of Microorganisms (GCM) 10K type strain sequencing project: providing services to taxonomists for standard genome sequencing and annotation.</title>
        <authorList>
            <consortium name="The Broad Institute Genomics Platform"/>
            <consortium name="The Broad Institute Genome Sequencing Center for Infectious Disease"/>
            <person name="Wu L."/>
            <person name="Ma J."/>
        </authorList>
    </citation>
    <scope>NUCLEOTIDE SEQUENCE [LARGE SCALE GENOMIC DNA]</scope>
    <source>
        <strain evidence="9">CGMCC 4.1467</strain>
    </source>
</reference>
<dbReference type="InterPro" id="IPR006620">
    <property type="entry name" value="Pro_4_hyd_alph"/>
</dbReference>
<dbReference type="InterPro" id="IPR044862">
    <property type="entry name" value="Pro_4_hyd_alph_FE2OG_OXY"/>
</dbReference>
<dbReference type="EMBL" id="JBHTBS010000021">
    <property type="protein sequence ID" value="MFC7339591.1"/>
    <property type="molecule type" value="Genomic_DNA"/>
</dbReference>
<dbReference type="PANTHER" id="PTHR12907">
    <property type="entry name" value="EGL NINE HOMOLOG-RELATED"/>
    <property type="match status" value="1"/>
</dbReference>